<comment type="caution">
    <text evidence="2">The sequence shown here is derived from an EMBL/GenBank/DDBJ whole genome shotgun (WGS) entry which is preliminary data.</text>
</comment>
<evidence type="ECO:0000313" key="2">
    <source>
        <dbReference type="EMBL" id="OUI77859.1"/>
    </source>
</evidence>
<dbReference type="EMBL" id="JOPB01000011">
    <property type="protein sequence ID" value="OUI77859.1"/>
    <property type="molecule type" value="Genomic_DNA"/>
</dbReference>
<gene>
    <name evidence="2" type="ORF">HK18_00390</name>
</gene>
<organism evidence="2 3">
    <name type="scientific">Commensalibacter intestini</name>
    <dbReference type="NCBI Taxonomy" id="479936"/>
    <lineage>
        <taxon>Bacteria</taxon>
        <taxon>Pseudomonadati</taxon>
        <taxon>Pseudomonadota</taxon>
        <taxon>Alphaproteobacteria</taxon>
        <taxon>Acetobacterales</taxon>
        <taxon>Acetobacteraceae</taxon>
    </lineage>
</organism>
<dbReference type="RefSeq" id="WP_086632561.1">
    <property type="nucleotide sequence ID" value="NZ_JOPB01000011.1"/>
</dbReference>
<reference evidence="3" key="1">
    <citation type="submission" date="2014-06" db="EMBL/GenBank/DDBJ databases">
        <authorList>
            <person name="Winans N.J."/>
            <person name="Newell P.D."/>
            <person name="Douglas A.E."/>
        </authorList>
    </citation>
    <scope>NUCLEOTIDE SEQUENCE [LARGE SCALE GENOMIC DNA]</scope>
    <source>
        <strain evidence="3">DmL_052</strain>
    </source>
</reference>
<dbReference type="Proteomes" id="UP000194946">
    <property type="component" value="Unassembled WGS sequence"/>
</dbReference>
<feature type="signal peptide" evidence="1">
    <location>
        <begin position="1"/>
        <end position="24"/>
    </location>
</feature>
<accession>A0A251ZT66</accession>
<keyword evidence="3" id="KW-1185">Reference proteome</keyword>
<name>A0A251ZT66_9PROT</name>
<keyword evidence="1" id="KW-0732">Signal</keyword>
<proteinExistence type="predicted"/>
<feature type="chain" id="PRO_5012128917" evidence="1">
    <location>
        <begin position="25"/>
        <end position="360"/>
    </location>
</feature>
<evidence type="ECO:0000256" key="1">
    <source>
        <dbReference type="SAM" id="SignalP"/>
    </source>
</evidence>
<evidence type="ECO:0000313" key="3">
    <source>
        <dbReference type="Proteomes" id="UP000194946"/>
    </source>
</evidence>
<protein>
    <submittedName>
        <fullName evidence="2">Uncharacterized protein</fullName>
    </submittedName>
</protein>
<dbReference type="AlphaFoldDB" id="A0A251ZT66"/>
<sequence length="360" mass="39787">MKKILFSCTIVSGCLIGYTVPSFADGGYQVIPFQAEFTKKSLNFDKKNLFPLILPDYVVEGTKFYGIKGSFSTKTLQNIKDGKDQTSSETLFNLLSSTTNACPLYAEVADSYNVIGRKYGFYSYNTAIVKQKEAGVKTFEYNYKMPDGIPMKFGGGRCIFLSMDGSDFAGHNYTMKADLNLIVKVPHPKPVKTYSLDFEFTPGGLVSYVVYPVTKDGVNNTVHEGTLTGIYGNVSMTSSLSTTKQWQGYNRIVVYKNGSCQKAFKNHKPTKFAWQDTDQSMRGLGHSVSWPTTNVVSEMTLSGHGHGSDIKQMTGNNQLPVHLESGDCVVHAIVNSFDKTTSAPVRLNEETQTHFTVIPD</sequence>